<keyword evidence="2" id="KW-1185">Reference proteome</keyword>
<dbReference type="InterPro" id="IPR036287">
    <property type="entry name" value="Rv1873-like_sf"/>
</dbReference>
<dbReference type="RefSeq" id="WP_170844484.1">
    <property type="nucleotide sequence ID" value="NZ_FNEK01000012.1"/>
</dbReference>
<dbReference type="Gene3D" id="1.25.40.380">
    <property type="entry name" value="Protein of unknown function DUF1810"/>
    <property type="match status" value="1"/>
</dbReference>
<gene>
    <name evidence="1" type="ORF">SAMN04488026_101274</name>
</gene>
<reference evidence="1 2" key="1">
    <citation type="submission" date="2016-10" db="EMBL/GenBank/DDBJ databases">
        <authorList>
            <person name="de Groot N.N."/>
        </authorList>
    </citation>
    <scope>NUCLEOTIDE SEQUENCE [LARGE SCALE GENOMIC DNA]</scope>
    <source>
        <strain evidence="1 2">DSM 25294</strain>
    </source>
</reference>
<name>A0A1G8R7X4_9RHOB</name>
<dbReference type="InterPro" id="IPR014937">
    <property type="entry name" value="DUF1810"/>
</dbReference>
<proteinExistence type="predicted"/>
<dbReference type="Pfam" id="PF08837">
    <property type="entry name" value="DUF1810"/>
    <property type="match status" value="1"/>
</dbReference>
<dbReference type="STRING" id="571298.SAMN04488026_101274"/>
<evidence type="ECO:0000313" key="2">
    <source>
        <dbReference type="Proteomes" id="UP000199382"/>
    </source>
</evidence>
<dbReference type="PIRSF" id="PIRSF008546">
    <property type="entry name" value="UCP008546"/>
    <property type="match status" value="1"/>
</dbReference>
<dbReference type="EMBL" id="FNEK01000012">
    <property type="protein sequence ID" value="SDJ12645.1"/>
    <property type="molecule type" value="Genomic_DNA"/>
</dbReference>
<dbReference type="Proteomes" id="UP000199382">
    <property type="component" value="Unassembled WGS sequence"/>
</dbReference>
<protein>
    <submittedName>
        <fullName evidence="1">Uncharacterized protein, DUF1810 family</fullName>
    </submittedName>
</protein>
<dbReference type="SUPFAM" id="SSF140736">
    <property type="entry name" value="Rv1873-like"/>
    <property type="match status" value="1"/>
</dbReference>
<sequence>MYDETSLERFIEAQEGRWSDAMSEVDAGLKQGHWMWFIYPQLRGLGHSHRAQYFGISGTEEARRYLAHSLLGPRLIESFERLKPHAGQSVERIFGDVDACKLQSCATLFAAVANDPGPFDTVLESFFGDERCPLTLDMLAAEDR</sequence>
<organism evidence="1 2">
    <name type="scientific">Aliiruegeria lutimaris</name>
    <dbReference type="NCBI Taxonomy" id="571298"/>
    <lineage>
        <taxon>Bacteria</taxon>
        <taxon>Pseudomonadati</taxon>
        <taxon>Pseudomonadota</taxon>
        <taxon>Alphaproteobacteria</taxon>
        <taxon>Rhodobacterales</taxon>
        <taxon>Roseobacteraceae</taxon>
        <taxon>Aliiruegeria</taxon>
    </lineage>
</organism>
<evidence type="ECO:0000313" key="1">
    <source>
        <dbReference type="EMBL" id="SDJ12645.1"/>
    </source>
</evidence>
<dbReference type="AlphaFoldDB" id="A0A1G8R7X4"/>
<accession>A0A1G8R7X4</accession>